<keyword evidence="3" id="KW-1185">Reference proteome</keyword>
<evidence type="ECO:0000313" key="3">
    <source>
        <dbReference type="Proteomes" id="UP000646579"/>
    </source>
</evidence>
<protein>
    <submittedName>
        <fullName evidence="2">Uncharacterized protein</fullName>
    </submittedName>
</protein>
<dbReference type="Proteomes" id="UP000646579">
    <property type="component" value="Unassembled WGS sequence"/>
</dbReference>
<reference evidence="2" key="1">
    <citation type="journal article" date="2014" name="Int. J. Syst. Evol. Microbiol.">
        <title>Complete genome sequence of Corynebacterium casei LMG S-19264T (=DSM 44701T), isolated from a smear-ripened cheese.</title>
        <authorList>
            <consortium name="US DOE Joint Genome Institute (JGI-PGF)"/>
            <person name="Walter F."/>
            <person name="Albersmeier A."/>
            <person name="Kalinowski J."/>
            <person name="Ruckert C."/>
        </authorList>
    </citation>
    <scope>NUCLEOTIDE SEQUENCE</scope>
    <source>
        <strain evidence="2">KCTC 32437</strain>
    </source>
</reference>
<organism evidence="2 3">
    <name type="scientific">Devosia pacifica</name>
    <dbReference type="NCBI Taxonomy" id="1335967"/>
    <lineage>
        <taxon>Bacteria</taxon>
        <taxon>Pseudomonadati</taxon>
        <taxon>Pseudomonadota</taxon>
        <taxon>Alphaproteobacteria</taxon>
        <taxon>Hyphomicrobiales</taxon>
        <taxon>Devosiaceae</taxon>
        <taxon>Devosia</taxon>
    </lineage>
</organism>
<feature type="chain" id="PRO_5037183636" evidence="1">
    <location>
        <begin position="22"/>
        <end position="181"/>
    </location>
</feature>
<feature type="signal peptide" evidence="1">
    <location>
        <begin position="1"/>
        <end position="21"/>
    </location>
</feature>
<name>A0A918S8M1_9HYPH</name>
<evidence type="ECO:0000256" key="1">
    <source>
        <dbReference type="SAM" id="SignalP"/>
    </source>
</evidence>
<keyword evidence="1" id="KW-0732">Signal</keyword>
<dbReference type="EMBL" id="BMZE01000003">
    <property type="protein sequence ID" value="GHA30274.1"/>
    <property type="molecule type" value="Genomic_DNA"/>
</dbReference>
<comment type="caution">
    <text evidence="2">The sequence shown here is derived from an EMBL/GenBank/DDBJ whole genome shotgun (WGS) entry which is preliminary data.</text>
</comment>
<evidence type="ECO:0000313" key="2">
    <source>
        <dbReference type="EMBL" id="GHA30274.1"/>
    </source>
</evidence>
<dbReference type="RefSeq" id="WP_189426304.1">
    <property type="nucleotide sequence ID" value="NZ_BMZE01000003.1"/>
</dbReference>
<dbReference type="AlphaFoldDB" id="A0A918S8M1"/>
<proteinExistence type="predicted"/>
<sequence>MKVWALAALLLTTLTAAPAYSQPTPAECSLIGNDEERLACYDSVFRAAPVDDAAFILESEQLIPAEPSGRGRATMTIACNDGELETRFRFAGTLLTANNSNTGVTFTRDLTRNRTLTLPPSPDGRELIIEPTEEVEIFLQWLRGTNNLSVRVTPANNRSLSVRFDVDDLDERLAPTLAACR</sequence>
<accession>A0A918S8M1</accession>
<gene>
    <name evidence="2" type="ORF">GCM10007989_27490</name>
</gene>
<reference evidence="2" key="2">
    <citation type="submission" date="2020-09" db="EMBL/GenBank/DDBJ databases">
        <authorList>
            <person name="Sun Q."/>
            <person name="Kim S."/>
        </authorList>
    </citation>
    <scope>NUCLEOTIDE SEQUENCE</scope>
    <source>
        <strain evidence="2">KCTC 32437</strain>
    </source>
</reference>